<evidence type="ECO:0000313" key="5">
    <source>
        <dbReference type="Proteomes" id="UP000291591"/>
    </source>
</evidence>
<gene>
    <name evidence="4" type="ORF">EV383_5250</name>
</gene>
<keyword evidence="2" id="KW-0812">Transmembrane</keyword>
<reference evidence="4 5" key="1">
    <citation type="submission" date="2019-02" db="EMBL/GenBank/DDBJ databases">
        <title>Sequencing the genomes of 1000 actinobacteria strains.</title>
        <authorList>
            <person name="Klenk H.-P."/>
        </authorList>
    </citation>
    <scope>NUCLEOTIDE SEQUENCE [LARGE SCALE GENOMIC DNA]</scope>
    <source>
        <strain evidence="4 5">DSM 45779</strain>
    </source>
</reference>
<evidence type="ECO:0000256" key="1">
    <source>
        <dbReference type="SAM" id="MobiDB-lite"/>
    </source>
</evidence>
<dbReference type="Pfam" id="PF04024">
    <property type="entry name" value="PspC"/>
    <property type="match status" value="1"/>
</dbReference>
<dbReference type="InterPro" id="IPR007168">
    <property type="entry name" value="Phageshock_PspC_N"/>
</dbReference>
<comment type="caution">
    <text evidence="4">The sequence shown here is derived from an EMBL/GenBank/DDBJ whole genome shotgun (WGS) entry which is preliminary data.</text>
</comment>
<feature type="domain" description="Phage shock protein PspC N-terminal" evidence="3">
    <location>
        <begin position="5"/>
        <end position="59"/>
    </location>
</feature>
<feature type="region of interest" description="Disordered" evidence="1">
    <location>
        <begin position="119"/>
        <end position="227"/>
    </location>
</feature>
<evidence type="ECO:0000256" key="2">
    <source>
        <dbReference type="SAM" id="Phobius"/>
    </source>
</evidence>
<name>A0A4Q7V490_PSEST</name>
<feature type="transmembrane region" description="Helical" evidence="2">
    <location>
        <begin position="256"/>
        <end position="278"/>
    </location>
</feature>
<evidence type="ECO:0000259" key="3">
    <source>
        <dbReference type="Pfam" id="PF04024"/>
    </source>
</evidence>
<feature type="compositionally biased region" description="Low complexity" evidence="1">
    <location>
        <begin position="135"/>
        <end position="146"/>
    </location>
</feature>
<evidence type="ECO:0000313" key="4">
    <source>
        <dbReference type="EMBL" id="RZT88311.1"/>
    </source>
</evidence>
<accession>A0A4Q7V490</accession>
<dbReference type="Proteomes" id="UP000291591">
    <property type="component" value="Unassembled WGS sequence"/>
</dbReference>
<feature type="compositionally biased region" description="Low complexity" evidence="1">
    <location>
        <begin position="168"/>
        <end position="192"/>
    </location>
</feature>
<dbReference type="AlphaFoldDB" id="A0A4Q7V490"/>
<organism evidence="4 5">
    <name type="scientific">Pseudonocardia sediminis</name>
    <dbReference type="NCBI Taxonomy" id="1397368"/>
    <lineage>
        <taxon>Bacteria</taxon>
        <taxon>Bacillati</taxon>
        <taxon>Actinomycetota</taxon>
        <taxon>Actinomycetes</taxon>
        <taxon>Pseudonocardiales</taxon>
        <taxon>Pseudonocardiaceae</taxon>
        <taxon>Pseudonocardia</taxon>
    </lineage>
</organism>
<feature type="transmembrane region" description="Helical" evidence="2">
    <location>
        <begin position="230"/>
        <end position="250"/>
    </location>
</feature>
<keyword evidence="2" id="KW-0472">Membrane</keyword>
<sequence length="432" mass="42804">MWRTRPSRPRDDRKVAGVASAIGRRYDVDPVLVRIAFVVAAFYGPGIPLYLAGCAALPDAGSPHRPGRGQAAALTVTVLVASAAVVSALLFLGADGGWFLPMLASLGLLVALHVTRGRRGPAGRAVDGGPAGPDTPATAHHTGPTALVDPAGGHDRPAPAGPPGTGGDATAPVASDTAADGDGAAPARADAVAPPPAPPSWDPLGAAPFAWDLPEPGPEPAPPLPPRSRLTPITLGIALVASGIVAVLALTAPGLFGVAAVPATALAVVGVGLVVGAFRHVGRWLIPFALVLAAATWLAAAVPWADLDDGVGDLTAAPQTAAQVATEYRRGAGDITLDLRGLDLTATPGVPVTPVRTSAQLGVGTVTVLVPPGADLVARGDVGVGDISLDGRAVDGAPVSTTVNDPGSDGPGGRPIELDLHAEVGSVVVTRG</sequence>
<dbReference type="EMBL" id="SHKL01000001">
    <property type="protein sequence ID" value="RZT88311.1"/>
    <property type="molecule type" value="Genomic_DNA"/>
</dbReference>
<protein>
    <submittedName>
        <fullName evidence="4">Phage shock protein C (PspC) family protein</fullName>
    </submittedName>
</protein>
<feature type="transmembrane region" description="Helical" evidence="2">
    <location>
        <begin position="31"/>
        <end position="51"/>
    </location>
</feature>
<keyword evidence="2" id="KW-1133">Transmembrane helix</keyword>
<keyword evidence="5" id="KW-1185">Reference proteome</keyword>
<feature type="transmembrane region" description="Helical" evidence="2">
    <location>
        <begin position="71"/>
        <end position="92"/>
    </location>
</feature>
<feature type="compositionally biased region" description="Pro residues" evidence="1">
    <location>
        <begin position="215"/>
        <end position="226"/>
    </location>
</feature>
<feature type="transmembrane region" description="Helical" evidence="2">
    <location>
        <begin position="285"/>
        <end position="305"/>
    </location>
</feature>
<feature type="region of interest" description="Disordered" evidence="1">
    <location>
        <begin position="396"/>
        <end position="416"/>
    </location>
</feature>
<proteinExistence type="predicted"/>